<dbReference type="GO" id="GO:0016787">
    <property type="term" value="F:hydrolase activity"/>
    <property type="evidence" value="ECO:0007669"/>
    <property type="project" value="UniProtKB-KW"/>
</dbReference>
<evidence type="ECO:0000256" key="4">
    <source>
        <dbReference type="ARBA" id="ARBA00022723"/>
    </source>
</evidence>
<protein>
    <recommendedName>
        <fullName evidence="3">GTP cyclohydrolase 1 type 2 homolog</fullName>
    </recommendedName>
</protein>
<dbReference type="PANTHER" id="PTHR13799">
    <property type="entry name" value="NGG1 INTERACTING FACTOR 3"/>
    <property type="match status" value="1"/>
</dbReference>
<feature type="binding site" evidence="5">
    <location>
        <position position="66"/>
    </location>
    <ligand>
        <name>a divalent metal cation</name>
        <dbReference type="ChEBI" id="CHEBI:60240"/>
        <label>1</label>
    </ligand>
</feature>
<dbReference type="InterPro" id="IPR002678">
    <property type="entry name" value="DUF34/NIF3"/>
</dbReference>
<dbReference type="Pfam" id="PF01784">
    <property type="entry name" value="DUF34_NIF3"/>
    <property type="match status" value="1"/>
</dbReference>
<feature type="binding site" evidence="5">
    <location>
        <position position="65"/>
    </location>
    <ligand>
        <name>a divalent metal cation</name>
        <dbReference type="ChEBI" id="CHEBI:60240"/>
        <label>1</label>
    </ligand>
</feature>
<keyword evidence="7" id="KW-1185">Reference proteome</keyword>
<dbReference type="RefSeq" id="WP_145420736.1">
    <property type="nucleotide sequence ID" value="NZ_CP036526.1"/>
</dbReference>
<dbReference type="EMBL" id="CP036526">
    <property type="protein sequence ID" value="QDT12919.1"/>
    <property type="molecule type" value="Genomic_DNA"/>
</dbReference>
<accession>A0A517P0M1</accession>
<dbReference type="SUPFAM" id="SSF102705">
    <property type="entry name" value="NIF3 (NGG1p interacting factor 3)-like"/>
    <property type="match status" value="1"/>
</dbReference>
<dbReference type="AlphaFoldDB" id="A0A517P0M1"/>
<name>A0A517P0M1_9BACT</name>
<keyword evidence="4 5" id="KW-0479">Metal-binding</keyword>
<keyword evidence="6" id="KW-0378">Hydrolase</keyword>
<evidence type="ECO:0000313" key="7">
    <source>
        <dbReference type="Proteomes" id="UP000319817"/>
    </source>
</evidence>
<feature type="binding site" evidence="5">
    <location>
        <position position="229"/>
    </location>
    <ligand>
        <name>a divalent metal cation</name>
        <dbReference type="ChEBI" id="CHEBI:60240"/>
        <label>1</label>
    </ligand>
</feature>
<dbReference type="FunFam" id="3.40.1390.30:FF:000001">
    <property type="entry name" value="GTP cyclohydrolase 1 type 2"/>
    <property type="match status" value="1"/>
</dbReference>
<dbReference type="Proteomes" id="UP000319817">
    <property type="component" value="Chromosome"/>
</dbReference>
<dbReference type="NCBIfam" id="TIGR00486">
    <property type="entry name" value="YbgI_SA1388"/>
    <property type="match status" value="1"/>
</dbReference>
<evidence type="ECO:0000256" key="2">
    <source>
        <dbReference type="ARBA" id="ARBA00011643"/>
    </source>
</evidence>
<evidence type="ECO:0000256" key="1">
    <source>
        <dbReference type="ARBA" id="ARBA00006964"/>
    </source>
</evidence>
<reference evidence="6 7" key="1">
    <citation type="submission" date="2019-02" db="EMBL/GenBank/DDBJ databases">
        <title>Deep-cultivation of Planctomycetes and their phenomic and genomic characterization uncovers novel biology.</title>
        <authorList>
            <person name="Wiegand S."/>
            <person name="Jogler M."/>
            <person name="Boedeker C."/>
            <person name="Pinto D."/>
            <person name="Vollmers J."/>
            <person name="Rivas-Marin E."/>
            <person name="Kohn T."/>
            <person name="Peeters S.H."/>
            <person name="Heuer A."/>
            <person name="Rast P."/>
            <person name="Oberbeckmann S."/>
            <person name="Bunk B."/>
            <person name="Jeske O."/>
            <person name="Meyerdierks A."/>
            <person name="Storesund J.E."/>
            <person name="Kallscheuer N."/>
            <person name="Luecker S."/>
            <person name="Lage O.M."/>
            <person name="Pohl T."/>
            <person name="Merkel B.J."/>
            <person name="Hornburger P."/>
            <person name="Mueller R.-W."/>
            <person name="Bruemmer F."/>
            <person name="Labrenz M."/>
            <person name="Spormann A.M."/>
            <person name="Op den Camp H."/>
            <person name="Overmann J."/>
            <person name="Amann R."/>
            <person name="Jetten M.S.M."/>
            <person name="Mascher T."/>
            <person name="Medema M.H."/>
            <person name="Devos D.P."/>
            <person name="Kaster A.-K."/>
            <person name="Ovreas L."/>
            <person name="Rohde M."/>
            <person name="Galperin M.Y."/>
            <person name="Jogler C."/>
        </authorList>
    </citation>
    <scope>NUCLEOTIDE SEQUENCE [LARGE SCALE GENOMIC DNA]</scope>
    <source>
        <strain evidence="6 7">K23_9</strain>
    </source>
</reference>
<evidence type="ECO:0000256" key="5">
    <source>
        <dbReference type="PIRSR" id="PIRSR602678-1"/>
    </source>
</evidence>
<evidence type="ECO:0000256" key="3">
    <source>
        <dbReference type="ARBA" id="ARBA00022112"/>
    </source>
</evidence>
<sequence length="268" mass="28479">MLSLEAICGELARIAPLRLAETWDNVGLLVGDRRQSIRRVMTCLTITPAVVDEAIQEKADLIVAHHPLPFKGLQKITSDTVAGAMLLRLIASQTAIYSAHTAFDSAADGINQKWADLAGLASVEPLIPSKEEASPDCLEGAGRVGKLTEPMDLVSLIKMVATGVGATAPRRVGPSDQPIRKVAFACGSGGSFLAAAKRRGCDALITGEATFHTCLEAEALGVGLGLLGHYWSERFAMERLADSLSVTLPNLTIWPSRRESDPIVSVNL</sequence>
<dbReference type="InterPro" id="IPR036069">
    <property type="entry name" value="DUF34/NIF3_sf"/>
</dbReference>
<dbReference type="GO" id="GO:0005737">
    <property type="term" value="C:cytoplasm"/>
    <property type="evidence" value="ECO:0007669"/>
    <property type="project" value="TreeGrafter"/>
</dbReference>
<feature type="binding site" evidence="5">
    <location>
        <position position="104"/>
    </location>
    <ligand>
        <name>a divalent metal cation</name>
        <dbReference type="ChEBI" id="CHEBI:60240"/>
        <label>1</label>
    </ligand>
</feature>
<dbReference type="OrthoDB" id="9792792at2"/>
<feature type="binding site" evidence="5">
    <location>
        <position position="233"/>
    </location>
    <ligand>
        <name>a divalent metal cation</name>
        <dbReference type="ChEBI" id="CHEBI:60240"/>
        <label>1</label>
    </ligand>
</feature>
<comment type="subunit">
    <text evidence="2">Homohexamer.</text>
</comment>
<organism evidence="6 7">
    <name type="scientific">Stieleria marina</name>
    <dbReference type="NCBI Taxonomy" id="1930275"/>
    <lineage>
        <taxon>Bacteria</taxon>
        <taxon>Pseudomonadati</taxon>
        <taxon>Planctomycetota</taxon>
        <taxon>Planctomycetia</taxon>
        <taxon>Pirellulales</taxon>
        <taxon>Pirellulaceae</taxon>
        <taxon>Stieleria</taxon>
    </lineage>
</organism>
<dbReference type="Gene3D" id="3.40.1390.30">
    <property type="entry name" value="NIF3 (NGG1p interacting factor 3)-like"/>
    <property type="match status" value="2"/>
</dbReference>
<dbReference type="GO" id="GO:0046872">
    <property type="term" value="F:metal ion binding"/>
    <property type="evidence" value="ECO:0007669"/>
    <property type="project" value="UniProtKB-KW"/>
</dbReference>
<dbReference type="PANTHER" id="PTHR13799:SF14">
    <property type="entry name" value="GTP CYCLOHYDROLASE 1 TYPE 2 HOMOLOG"/>
    <property type="match status" value="1"/>
</dbReference>
<gene>
    <name evidence="6" type="ORF">K239x_49330</name>
</gene>
<proteinExistence type="inferred from homology"/>
<evidence type="ECO:0000313" key="6">
    <source>
        <dbReference type="EMBL" id="QDT12919.1"/>
    </source>
</evidence>
<comment type="similarity">
    <text evidence="1">Belongs to the GTP cyclohydrolase I type 2/NIF3 family.</text>
</comment>